<proteinExistence type="predicted"/>
<dbReference type="EMBL" id="JANFPJ010000063">
    <property type="protein sequence ID" value="MDT7526962.1"/>
    <property type="molecule type" value="Genomic_DNA"/>
</dbReference>
<comment type="caution">
    <text evidence="1">The sequence shown here is derived from an EMBL/GenBank/DDBJ whole genome shotgun (WGS) entry which is preliminary data.</text>
</comment>
<keyword evidence="2" id="KW-1185">Reference proteome</keyword>
<gene>
    <name evidence="1" type="ORF">NOG12_12885</name>
</gene>
<evidence type="ECO:0000313" key="2">
    <source>
        <dbReference type="Proteomes" id="UP001305027"/>
    </source>
</evidence>
<accession>A0ABU3L105</accession>
<protein>
    <submittedName>
        <fullName evidence="1">Uncharacterized protein</fullName>
    </submittedName>
</protein>
<dbReference type="Proteomes" id="UP001305027">
    <property type="component" value="Unassembled WGS sequence"/>
</dbReference>
<evidence type="ECO:0000313" key="1">
    <source>
        <dbReference type="EMBL" id="MDT7526962.1"/>
    </source>
</evidence>
<dbReference type="RefSeq" id="WP_313933474.1">
    <property type="nucleotide sequence ID" value="NZ_JANFPJ010000063.1"/>
</dbReference>
<reference evidence="1 2" key="1">
    <citation type="submission" date="2022-07" db="EMBL/GenBank/DDBJ databases">
        <title>Pseudidiomarina sp. nov, a marine bacterium isolated from Pacific Ocean.</title>
        <authorList>
            <person name="Wang Y."/>
        </authorList>
    </citation>
    <scope>NUCLEOTIDE SEQUENCE [LARGE SCALE GENOMIC DNA]</scope>
    <source>
        <strain evidence="1 2">GXY010</strain>
    </source>
</reference>
<organism evidence="1 2">
    <name type="scientific">Pseudidiomarina fusca</name>
    <dbReference type="NCBI Taxonomy" id="2965078"/>
    <lineage>
        <taxon>Bacteria</taxon>
        <taxon>Pseudomonadati</taxon>
        <taxon>Pseudomonadota</taxon>
        <taxon>Gammaproteobacteria</taxon>
        <taxon>Alteromonadales</taxon>
        <taxon>Idiomarinaceae</taxon>
        <taxon>Pseudidiomarina</taxon>
    </lineage>
</organism>
<sequence>MERQLSVSFHFLKIYMNASQTPPHFHPRERSDKEKFNDFMERYLTHGFGDAQHFPGRLKDSTDVDTNDRQFVSKVQFARKHKLWHYHIGIPRYECAEDSSRGDWLSAYLLNFQRFSDSYIKLVDLNSHPPFKLPDAKYFDGEVGVARDRKGHLRVVK</sequence>
<name>A0ABU3L105_9GAMM</name>